<sequence>MAFECRQREACRKSTYLCHRDVSTARRAHQWWVGPLRQLRWAGLVSGYAFRGSRAASEDARAVKSGTSSAAGASIAIPVWRAGKILLTTHGTGRIDALVPKRAGARSRRDQTSEPISSGSVTGPTEIRNGNLEEEDAGRAWRGFGVCGVAWREALALALALAHRQTWSVLVAAPEEDREEEAPARARSRIWTCGCQCPVRKEGRGG</sequence>
<keyword evidence="3" id="KW-1185">Reference proteome</keyword>
<name>K1Y689_MARBU</name>
<gene>
    <name evidence="2" type="ORF">MBM_01371</name>
</gene>
<dbReference type="KEGG" id="mbe:MBM_01371"/>
<protein>
    <submittedName>
        <fullName evidence="2">Uncharacterized protein</fullName>
    </submittedName>
</protein>
<organism evidence="2 3">
    <name type="scientific">Marssonina brunnea f. sp. multigermtubi (strain MB_m1)</name>
    <name type="common">Marssonina leaf spot fungus</name>
    <dbReference type="NCBI Taxonomy" id="1072389"/>
    <lineage>
        <taxon>Eukaryota</taxon>
        <taxon>Fungi</taxon>
        <taxon>Dikarya</taxon>
        <taxon>Ascomycota</taxon>
        <taxon>Pezizomycotina</taxon>
        <taxon>Leotiomycetes</taxon>
        <taxon>Helotiales</taxon>
        <taxon>Drepanopezizaceae</taxon>
        <taxon>Drepanopeziza</taxon>
    </lineage>
</organism>
<evidence type="ECO:0000256" key="1">
    <source>
        <dbReference type="SAM" id="MobiDB-lite"/>
    </source>
</evidence>
<reference evidence="2 3" key="1">
    <citation type="journal article" date="2012" name="BMC Genomics">
        <title>Sequencing the genome of Marssonina brunnea reveals fungus-poplar co-evolution.</title>
        <authorList>
            <person name="Zhu S."/>
            <person name="Cao Y.-Z."/>
            <person name="Jiang C."/>
            <person name="Tan B.-Y."/>
            <person name="Wang Z."/>
            <person name="Feng S."/>
            <person name="Zhang L."/>
            <person name="Su X.-H."/>
            <person name="Brejova B."/>
            <person name="Vinar T."/>
            <person name="Xu M."/>
            <person name="Wang M.-X."/>
            <person name="Zhang S.-G."/>
            <person name="Huang M.-R."/>
            <person name="Wu R."/>
            <person name="Zhou Y."/>
        </authorList>
    </citation>
    <scope>NUCLEOTIDE SEQUENCE [LARGE SCALE GENOMIC DNA]</scope>
    <source>
        <strain evidence="2 3">MB_m1</strain>
    </source>
</reference>
<dbReference type="InParanoid" id="K1Y689"/>
<proteinExistence type="predicted"/>
<feature type="compositionally biased region" description="Polar residues" evidence="1">
    <location>
        <begin position="113"/>
        <end position="123"/>
    </location>
</feature>
<dbReference type="Proteomes" id="UP000006753">
    <property type="component" value="Unassembled WGS sequence"/>
</dbReference>
<dbReference type="EMBL" id="JH921429">
    <property type="protein sequence ID" value="EKD20689.1"/>
    <property type="molecule type" value="Genomic_DNA"/>
</dbReference>
<accession>K1Y689</accession>
<evidence type="ECO:0000313" key="2">
    <source>
        <dbReference type="EMBL" id="EKD20689.1"/>
    </source>
</evidence>
<feature type="region of interest" description="Disordered" evidence="1">
    <location>
        <begin position="100"/>
        <end position="134"/>
    </location>
</feature>
<dbReference type="AlphaFoldDB" id="K1Y689"/>
<dbReference type="HOGENOM" id="CLU_1332171_0_0_1"/>
<evidence type="ECO:0000313" key="3">
    <source>
        <dbReference type="Proteomes" id="UP000006753"/>
    </source>
</evidence>